<dbReference type="InterPro" id="IPR005829">
    <property type="entry name" value="Sugar_transporter_CS"/>
</dbReference>
<dbReference type="GO" id="GO:0016020">
    <property type="term" value="C:membrane"/>
    <property type="evidence" value="ECO:0007669"/>
    <property type="project" value="UniProtKB-SubCell"/>
</dbReference>
<evidence type="ECO:0008006" key="8">
    <source>
        <dbReference type="Google" id="ProtNLM"/>
    </source>
</evidence>
<gene>
    <name evidence="6" type="ORF">KXV57_001725</name>
</gene>
<dbReference type="GO" id="GO:0005351">
    <property type="term" value="F:carbohydrate:proton symporter activity"/>
    <property type="evidence" value="ECO:0007669"/>
    <property type="project" value="TreeGrafter"/>
</dbReference>
<dbReference type="Proteomes" id="UP000813423">
    <property type="component" value="Unassembled WGS sequence"/>
</dbReference>
<evidence type="ECO:0000256" key="4">
    <source>
        <dbReference type="ARBA" id="ARBA00023136"/>
    </source>
</evidence>
<reference evidence="6" key="1">
    <citation type="submission" date="2021-08" db="EMBL/GenBank/DDBJ databases">
        <title>Global Aspergillus fumigatus from environmental and clinical sources.</title>
        <authorList>
            <person name="Barber A."/>
            <person name="Sae-Ong T."/>
        </authorList>
    </citation>
    <scope>NUCLEOTIDE SEQUENCE</scope>
    <source>
        <strain evidence="6">NRZ-2016-071</strain>
    </source>
</reference>
<dbReference type="InterPro" id="IPR050360">
    <property type="entry name" value="MFS_Sugar_Transporters"/>
</dbReference>
<dbReference type="PANTHER" id="PTHR48022">
    <property type="entry name" value="PLASTIDIC GLUCOSE TRANSPORTER 4"/>
    <property type="match status" value="1"/>
</dbReference>
<evidence type="ECO:0000256" key="3">
    <source>
        <dbReference type="ARBA" id="ARBA00022989"/>
    </source>
</evidence>
<name>A0A9P8SQ82_ASPFM</name>
<evidence type="ECO:0000256" key="1">
    <source>
        <dbReference type="ARBA" id="ARBA00004141"/>
    </source>
</evidence>
<dbReference type="Gene3D" id="1.20.1250.20">
    <property type="entry name" value="MFS general substrate transporter like domains"/>
    <property type="match status" value="1"/>
</dbReference>
<evidence type="ECO:0000256" key="2">
    <source>
        <dbReference type="ARBA" id="ARBA00022692"/>
    </source>
</evidence>
<dbReference type="SUPFAM" id="SSF103473">
    <property type="entry name" value="MFS general substrate transporter"/>
    <property type="match status" value="1"/>
</dbReference>
<dbReference type="Pfam" id="PF00083">
    <property type="entry name" value="Sugar_tr"/>
    <property type="match status" value="1"/>
</dbReference>
<protein>
    <recommendedName>
        <fullName evidence="8">Major facilitator superfamily (MFS) profile domain-containing protein</fullName>
    </recommendedName>
</protein>
<keyword evidence="2 5" id="KW-0812">Transmembrane</keyword>
<accession>A0A9P8SQ82</accession>
<organism evidence="6 7">
    <name type="scientific">Aspergillus fumigatus</name>
    <name type="common">Neosartorya fumigata</name>
    <dbReference type="NCBI Taxonomy" id="746128"/>
    <lineage>
        <taxon>Eukaryota</taxon>
        <taxon>Fungi</taxon>
        <taxon>Dikarya</taxon>
        <taxon>Ascomycota</taxon>
        <taxon>Pezizomycotina</taxon>
        <taxon>Eurotiomycetes</taxon>
        <taxon>Eurotiomycetidae</taxon>
        <taxon>Eurotiales</taxon>
        <taxon>Aspergillaceae</taxon>
        <taxon>Aspergillus</taxon>
        <taxon>Aspergillus subgen. Fumigati</taxon>
    </lineage>
</organism>
<dbReference type="EMBL" id="JAIBSC010000133">
    <property type="protein sequence ID" value="KAH1895793.1"/>
    <property type="molecule type" value="Genomic_DNA"/>
</dbReference>
<dbReference type="InterPro" id="IPR005828">
    <property type="entry name" value="MFS_sugar_transport-like"/>
</dbReference>
<feature type="transmembrane region" description="Helical" evidence="5">
    <location>
        <begin position="69"/>
        <end position="89"/>
    </location>
</feature>
<dbReference type="PANTHER" id="PTHR48022:SF91">
    <property type="entry name" value="MAJOR FACILITATOR SUPERFAMILY (MFS) PROFILE DOMAIN-CONTAINING PROTEIN-RELATED"/>
    <property type="match status" value="1"/>
</dbReference>
<dbReference type="InterPro" id="IPR036259">
    <property type="entry name" value="MFS_trans_sf"/>
</dbReference>
<dbReference type="PROSITE" id="PS00216">
    <property type="entry name" value="SUGAR_TRANSPORT_1"/>
    <property type="match status" value="1"/>
</dbReference>
<feature type="transmembrane region" description="Helical" evidence="5">
    <location>
        <begin position="39"/>
        <end position="60"/>
    </location>
</feature>
<comment type="caution">
    <text evidence="6">The sequence shown here is derived from an EMBL/GenBank/DDBJ whole genome shotgun (WGS) entry which is preliminary data.</text>
</comment>
<comment type="subcellular location">
    <subcellularLocation>
        <location evidence="1">Membrane</location>
        <topology evidence="1">Multi-pass membrane protein</topology>
    </subcellularLocation>
</comment>
<evidence type="ECO:0000313" key="6">
    <source>
        <dbReference type="EMBL" id="KAH1895793.1"/>
    </source>
</evidence>
<evidence type="ECO:0000313" key="7">
    <source>
        <dbReference type="Proteomes" id="UP000813423"/>
    </source>
</evidence>
<proteinExistence type="predicted"/>
<evidence type="ECO:0000256" key="5">
    <source>
        <dbReference type="SAM" id="Phobius"/>
    </source>
</evidence>
<dbReference type="AlphaFoldDB" id="A0A9P8SQ82"/>
<sequence>MGMALLGQDVSGTFKLTGANYFFYYGTVVSNGAGIRDTYVTQMIVGGVSLGTTFGGLYVIEHYGRRKLLIIRGVWMFVCFMGFATVGNFS</sequence>
<keyword evidence="4 5" id="KW-0472">Membrane</keyword>
<keyword evidence="3 5" id="KW-1133">Transmembrane helix</keyword>